<accession>A0A0A0LCN1</accession>
<gene>
    <name evidence="2" type="ORF">Csa_3G822480</name>
</gene>
<name>A0A0A0LCN1_CUCSA</name>
<dbReference type="AlphaFoldDB" id="A0A0A0LCN1"/>
<dbReference type="EMBL" id="CM002924">
    <property type="protein sequence ID" value="KGN59498.1"/>
    <property type="molecule type" value="Genomic_DNA"/>
</dbReference>
<evidence type="ECO:0000313" key="2">
    <source>
        <dbReference type="EMBL" id="KGN59498.1"/>
    </source>
</evidence>
<sequence>MEATDWESSSGGASGDDDNYEQDIKDEEERLFASGYLRKLQFRKHASTVRWNDRMGMAEVVENKSR</sequence>
<reference evidence="2 3" key="4">
    <citation type="journal article" date="2011" name="BMC Genomics">
        <title>RNA-Seq improves annotation of protein-coding genes in the cucumber genome.</title>
        <authorList>
            <person name="Li Z."/>
            <person name="Zhang Z."/>
            <person name="Yan P."/>
            <person name="Huang S."/>
            <person name="Fei Z."/>
            <person name="Lin K."/>
        </authorList>
    </citation>
    <scope>NUCLEOTIDE SEQUENCE [LARGE SCALE GENOMIC DNA]</scope>
    <source>
        <strain evidence="3">cv. 9930</strain>
    </source>
</reference>
<dbReference type="Gramene" id="KGN59498">
    <property type="protein sequence ID" value="KGN59498"/>
    <property type="gene ID" value="Csa_3G822480"/>
</dbReference>
<reference evidence="2 3" key="3">
    <citation type="journal article" date="2010" name="BMC Genomics">
        <title>Transcriptome sequencing and comparative analysis of cucumber flowers with different sex types.</title>
        <authorList>
            <person name="Guo S."/>
            <person name="Zheng Y."/>
            <person name="Joung J.G."/>
            <person name="Liu S."/>
            <person name="Zhang Z."/>
            <person name="Crasta O.R."/>
            <person name="Sobral B.W."/>
            <person name="Xu Y."/>
            <person name="Huang S."/>
            <person name="Fei Z."/>
        </authorList>
    </citation>
    <scope>NUCLEOTIDE SEQUENCE [LARGE SCALE GENOMIC DNA]</scope>
    <source>
        <strain evidence="3">cv. 9930</strain>
    </source>
</reference>
<evidence type="ECO:0000256" key="1">
    <source>
        <dbReference type="SAM" id="MobiDB-lite"/>
    </source>
</evidence>
<reference evidence="2 3" key="1">
    <citation type="journal article" date="2009" name="Nat. Genet.">
        <title>The genome of the cucumber, Cucumis sativus L.</title>
        <authorList>
            <person name="Huang S."/>
            <person name="Li R."/>
            <person name="Zhang Z."/>
            <person name="Li L."/>
            <person name="Gu X."/>
            <person name="Fan W."/>
            <person name="Lucas W.J."/>
            <person name="Wang X."/>
            <person name="Xie B."/>
            <person name="Ni P."/>
            <person name="Ren Y."/>
            <person name="Zhu H."/>
            <person name="Li J."/>
            <person name="Lin K."/>
            <person name="Jin W."/>
            <person name="Fei Z."/>
            <person name="Li G."/>
            <person name="Staub J."/>
            <person name="Kilian A."/>
            <person name="van der Vossen E.A."/>
            <person name="Wu Y."/>
            <person name="Guo J."/>
            <person name="He J."/>
            <person name="Jia Z."/>
            <person name="Ren Y."/>
            <person name="Tian G."/>
            <person name="Lu Y."/>
            <person name="Ruan J."/>
            <person name="Qian W."/>
            <person name="Wang M."/>
            <person name="Huang Q."/>
            <person name="Li B."/>
            <person name="Xuan Z."/>
            <person name="Cao J."/>
            <person name="Asan"/>
            <person name="Wu Z."/>
            <person name="Zhang J."/>
            <person name="Cai Q."/>
            <person name="Bai Y."/>
            <person name="Zhao B."/>
            <person name="Han Y."/>
            <person name="Li Y."/>
            <person name="Li X."/>
            <person name="Wang S."/>
            <person name="Shi Q."/>
            <person name="Liu S."/>
            <person name="Cho W.K."/>
            <person name="Kim J.Y."/>
            <person name="Xu Y."/>
            <person name="Heller-Uszynska K."/>
            <person name="Miao H."/>
            <person name="Cheng Z."/>
            <person name="Zhang S."/>
            <person name="Wu J."/>
            <person name="Yang Y."/>
            <person name="Kang H."/>
            <person name="Li M."/>
            <person name="Liang H."/>
            <person name="Ren X."/>
            <person name="Shi Z."/>
            <person name="Wen M."/>
            <person name="Jian M."/>
            <person name="Yang H."/>
            <person name="Zhang G."/>
            <person name="Yang Z."/>
            <person name="Chen R."/>
            <person name="Liu S."/>
            <person name="Li J."/>
            <person name="Ma L."/>
            <person name="Liu H."/>
            <person name="Zhou Y."/>
            <person name="Zhao J."/>
            <person name="Fang X."/>
            <person name="Li G."/>
            <person name="Fang L."/>
            <person name="Li Y."/>
            <person name="Liu D."/>
            <person name="Zheng H."/>
            <person name="Zhang Y."/>
            <person name="Qin N."/>
            <person name="Li Z."/>
            <person name="Yang G."/>
            <person name="Yang S."/>
            <person name="Bolund L."/>
            <person name="Kristiansen K."/>
            <person name="Zheng H."/>
            <person name="Li S."/>
            <person name="Zhang X."/>
            <person name="Yang H."/>
            <person name="Wang J."/>
            <person name="Sun R."/>
            <person name="Zhang B."/>
            <person name="Jiang S."/>
            <person name="Wang J."/>
            <person name="Du Y."/>
            <person name="Li S."/>
        </authorList>
    </citation>
    <scope>NUCLEOTIDE SEQUENCE [LARGE SCALE GENOMIC DNA]</scope>
    <source>
        <strain evidence="3">cv. 9930</strain>
    </source>
</reference>
<feature type="region of interest" description="Disordered" evidence="1">
    <location>
        <begin position="1"/>
        <end position="25"/>
    </location>
</feature>
<keyword evidence="3" id="KW-1185">Reference proteome</keyword>
<organism evidence="2 3">
    <name type="scientific">Cucumis sativus</name>
    <name type="common">Cucumber</name>
    <dbReference type="NCBI Taxonomy" id="3659"/>
    <lineage>
        <taxon>Eukaryota</taxon>
        <taxon>Viridiplantae</taxon>
        <taxon>Streptophyta</taxon>
        <taxon>Embryophyta</taxon>
        <taxon>Tracheophyta</taxon>
        <taxon>Spermatophyta</taxon>
        <taxon>Magnoliopsida</taxon>
        <taxon>eudicotyledons</taxon>
        <taxon>Gunneridae</taxon>
        <taxon>Pentapetalae</taxon>
        <taxon>rosids</taxon>
        <taxon>fabids</taxon>
        <taxon>Cucurbitales</taxon>
        <taxon>Cucurbitaceae</taxon>
        <taxon>Benincaseae</taxon>
        <taxon>Cucumis</taxon>
    </lineage>
</organism>
<protein>
    <submittedName>
        <fullName evidence="2">Uncharacterized protein</fullName>
    </submittedName>
</protein>
<dbReference type="Proteomes" id="UP000029981">
    <property type="component" value="Chromosome 3"/>
</dbReference>
<reference evidence="2 3" key="2">
    <citation type="journal article" date="2009" name="PLoS ONE">
        <title>An integrated genetic and cytogenetic map of the cucumber genome.</title>
        <authorList>
            <person name="Ren Y."/>
            <person name="Zhang Z."/>
            <person name="Liu J."/>
            <person name="Staub J.E."/>
            <person name="Han Y."/>
            <person name="Cheng Z."/>
            <person name="Li X."/>
            <person name="Lu J."/>
            <person name="Miao H."/>
            <person name="Kang H."/>
            <person name="Xie B."/>
            <person name="Gu X."/>
            <person name="Wang X."/>
            <person name="Du Y."/>
            <person name="Jin W."/>
            <person name="Huang S."/>
        </authorList>
    </citation>
    <scope>NUCLEOTIDE SEQUENCE [LARGE SCALE GENOMIC DNA]</scope>
    <source>
        <strain evidence="3">cv. 9930</strain>
    </source>
</reference>
<proteinExistence type="predicted"/>
<evidence type="ECO:0000313" key="3">
    <source>
        <dbReference type="Proteomes" id="UP000029981"/>
    </source>
</evidence>
<feature type="compositionally biased region" description="Acidic residues" evidence="1">
    <location>
        <begin position="15"/>
        <end position="25"/>
    </location>
</feature>